<comment type="caution">
    <text evidence="1">The sequence shown here is derived from an EMBL/GenBank/DDBJ whole genome shotgun (WGS) entry which is preliminary data.</text>
</comment>
<evidence type="ECO:0000313" key="2">
    <source>
        <dbReference type="Proteomes" id="UP000051448"/>
    </source>
</evidence>
<dbReference type="GeneID" id="98310795"/>
<reference evidence="1 2" key="1">
    <citation type="journal article" date="2015" name="Genome Announc.">
        <title>Expanding the biotechnology potential of lactobacilli through comparative genomics of 213 strains and associated genera.</title>
        <authorList>
            <person name="Sun Z."/>
            <person name="Harris H.M."/>
            <person name="McCann A."/>
            <person name="Guo C."/>
            <person name="Argimon S."/>
            <person name="Zhang W."/>
            <person name="Yang X."/>
            <person name="Jeffery I.B."/>
            <person name="Cooney J.C."/>
            <person name="Kagawa T.F."/>
            <person name="Liu W."/>
            <person name="Song Y."/>
            <person name="Salvetti E."/>
            <person name="Wrobel A."/>
            <person name="Rasinkangas P."/>
            <person name="Parkhill J."/>
            <person name="Rea M.C."/>
            <person name="O'Sullivan O."/>
            <person name="Ritari J."/>
            <person name="Douillard F.P."/>
            <person name="Paul Ross R."/>
            <person name="Yang R."/>
            <person name="Briner A.E."/>
            <person name="Felis G.E."/>
            <person name="de Vos W.M."/>
            <person name="Barrangou R."/>
            <person name="Klaenhammer T.R."/>
            <person name="Caufield P.W."/>
            <person name="Cui Y."/>
            <person name="Zhang H."/>
            <person name="O'Toole P.W."/>
        </authorList>
    </citation>
    <scope>NUCLEOTIDE SEQUENCE [LARGE SCALE GENOMIC DNA]</scope>
    <source>
        <strain evidence="1 2">DSM 19519</strain>
    </source>
</reference>
<protein>
    <submittedName>
        <fullName evidence="1">Uncharacterized protein</fullName>
    </submittedName>
</protein>
<dbReference type="AlphaFoldDB" id="A0A0R1MR25"/>
<dbReference type="Proteomes" id="UP000051448">
    <property type="component" value="Unassembled WGS sequence"/>
</dbReference>
<accession>A0A0R1MR25</accession>
<proteinExistence type="predicted"/>
<sequence length="75" mass="9026">MSPKLTEQLQQDLTVITRRELDKIKFVNQNLEHNLQFRFSFEVVGNKELEKIDSYEKLEKKVRRGLETDIVVEYQ</sequence>
<gene>
    <name evidence="1" type="ORF">FC92_GL001904</name>
</gene>
<organism evidence="1 2">
    <name type="scientific">Liquorilactobacillus hordei DSM 19519</name>
    <dbReference type="NCBI Taxonomy" id="1423759"/>
    <lineage>
        <taxon>Bacteria</taxon>
        <taxon>Bacillati</taxon>
        <taxon>Bacillota</taxon>
        <taxon>Bacilli</taxon>
        <taxon>Lactobacillales</taxon>
        <taxon>Lactobacillaceae</taxon>
        <taxon>Liquorilactobacillus</taxon>
    </lineage>
</organism>
<name>A0A0R1MR25_9LACO</name>
<dbReference type="OrthoDB" id="2147406at2"/>
<dbReference type="RefSeq" id="WP_057869147.1">
    <property type="nucleotide sequence ID" value="NZ_AZDX01000006.1"/>
</dbReference>
<evidence type="ECO:0000313" key="1">
    <source>
        <dbReference type="EMBL" id="KRL07514.1"/>
    </source>
</evidence>
<keyword evidence="2" id="KW-1185">Reference proteome</keyword>
<dbReference type="PATRIC" id="fig|1423759.3.peg.1988"/>
<dbReference type="EMBL" id="AZDX01000006">
    <property type="protein sequence ID" value="KRL07514.1"/>
    <property type="molecule type" value="Genomic_DNA"/>
</dbReference>
<dbReference type="STRING" id="1423759.FC92_GL001904"/>